<dbReference type="FunFam" id="1.10.10.2830:FF:000001">
    <property type="entry name" value="Chromosome partitioning protein ParB"/>
    <property type="match status" value="1"/>
</dbReference>
<dbReference type="Pfam" id="PF23552">
    <property type="entry name" value="ParB_C"/>
    <property type="match status" value="1"/>
</dbReference>
<dbReference type="Gene3D" id="3.90.1530.30">
    <property type="match status" value="1"/>
</dbReference>
<dbReference type="SUPFAM" id="SSF110849">
    <property type="entry name" value="ParB/Sulfiredoxin"/>
    <property type="match status" value="1"/>
</dbReference>
<evidence type="ECO:0000256" key="3">
    <source>
        <dbReference type="ARBA" id="ARBA00023125"/>
    </source>
</evidence>
<dbReference type="AlphaFoldDB" id="A0A2H0URY3"/>
<name>A0A2H0URY3_9BACT</name>
<evidence type="ECO:0000256" key="2">
    <source>
        <dbReference type="ARBA" id="ARBA00022829"/>
    </source>
</evidence>
<keyword evidence="2" id="KW-0159">Chromosome partition</keyword>
<dbReference type="Gene3D" id="1.10.10.2830">
    <property type="match status" value="1"/>
</dbReference>
<dbReference type="Pfam" id="PF17762">
    <property type="entry name" value="HTH_ParB"/>
    <property type="match status" value="1"/>
</dbReference>
<organism evidence="5 6">
    <name type="scientific">Candidatus Harrisonbacteria bacterium CG10_big_fil_rev_8_21_14_0_10_40_38</name>
    <dbReference type="NCBI Taxonomy" id="1974583"/>
    <lineage>
        <taxon>Bacteria</taxon>
        <taxon>Candidatus Harrisoniibacteriota</taxon>
    </lineage>
</organism>
<comment type="similarity">
    <text evidence="1">Belongs to the ParB family.</text>
</comment>
<dbReference type="CDD" id="cd16393">
    <property type="entry name" value="SPO0J_N"/>
    <property type="match status" value="1"/>
</dbReference>
<dbReference type="GO" id="GO:0005694">
    <property type="term" value="C:chromosome"/>
    <property type="evidence" value="ECO:0007669"/>
    <property type="project" value="TreeGrafter"/>
</dbReference>
<evidence type="ECO:0000256" key="1">
    <source>
        <dbReference type="ARBA" id="ARBA00006295"/>
    </source>
</evidence>
<dbReference type="PANTHER" id="PTHR33375">
    <property type="entry name" value="CHROMOSOME-PARTITIONING PROTEIN PARB-RELATED"/>
    <property type="match status" value="1"/>
</dbReference>
<dbReference type="Proteomes" id="UP000231157">
    <property type="component" value="Unassembled WGS sequence"/>
</dbReference>
<reference evidence="6" key="1">
    <citation type="submission" date="2017-09" db="EMBL/GenBank/DDBJ databases">
        <title>Depth-based differentiation of microbial function through sediment-hosted aquifers and enrichment of novel symbionts in the deep terrestrial subsurface.</title>
        <authorList>
            <person name="Probst A.J."/>
            <person name="Ladd B."/>
            <person name="Jarett J.K."/>
            <person name="Geller-Mcgrath D.E."/>
            <person name="Sieber C.M.K."/>
            <person name="Emerson J.B."/>
            <person name="Anantharaman K."/>
            <person name="Thomas B.C."/>
            <person name="Malmstrom R."/>
            <person name="Stieglmeier M."/>
            <person name="Klingl A."/>
            <person name="Woyke T."/>
            <person name="Ryan C.M."/>
            <person name="Banfield J.F."/>
        </authorList>
    </citation>
    <scope>NUCLEOTIDE SEQUENCE [LARGE SCALE GENOMIC DNA]</scope>
</reference>
<keyword evidence="3" id="KW-0238">DNA-binding</keyword>
<dbReference type="InterPro" id="IPR050336">
    <property type="entry name" value="Chromosome_partition/occlusion"/>
</dbReference>
<dbReference type="Pfam" id="PF02195">
    <property type="entry name" value="ParB_N"/>
    <property type="match status" value="1"/>
</dbReference>
<dbReference type="GO" id="GO:0003677">
    <property type="term" value="F:DNA binding"/>
    <property type="evidence" value="ECO:0007669"/>
    <property type="project" value="UniProtKB-KW"/>
</dbReference>
<dbReference type="SMART" id="SM00470">
    <property type="entry name" value="ParB"/>
    <property type="match status" value="1"/>
</dbReference>
<dbReference type="InterPro" id="IPR057240">
    <property type="entry name" value="ParB_dimer_C"/>
</dbReference>
<protein>
    <recommendedName>
        <fullName evidence="4">ParB-like N-terminal domain-containing protein</fullName>
    </recommendedName>
</protein>
<dbReference type="PANTHER" id="PTHR33375:SF1">
    <property type="entry name" value="CHROMOSOME-PARTITIONING PROTEIN PARB-RELATED"/>
    <property type="match status" value="1"/>
</dbReference>
<feature type="domain" description="ParB-like N-terminal" evidence="4">
    <location>
        <begin position="10"/>
        <end position="108"/>
    </location>
</feature>
<proteinExistence type="inferred from homology"/>
<dbReference type="InterPro" id="IPR003115">
    <property type="entry name" value="ParB_N"/>
</dbReference>
<dbReference type="InterPro" id="IPR004437">
    <property type="entry name" value="ParB/RepB/Spo0J"/>
</dbReference>
<dbReference type="GO" id="GO:0007059">
    <property type="term" value="P:chromosome segregation"/>
    <property type="evidence" value="ECO:0007669"/>
    <property type="project" value="UniProtKB-KW"/>
</dbReference>
<evidence type="ECO:0000259" key="4">
    <source>
        <dbReference type="SMART" id="SM00470"/>
    </source>
</evidence>
<dbReference type="InterPro" id="IPR036086">
    <property type="entry name" value="ParB/Sulfiredoxin_sf"/>
</dbReference>
<gene>
    <name evidence="5" type="ORF">COU07_02420</name>
</gene>
<dbReference type="FunFam" id="3.90.1530.30:FF:000001">
    <property type="entry name" value="Chromosome partitioning protein ParB"/>
    <property type="match status" value="1"/>
</dbReference>
<evidence type="ECO:0000313" key="5">
    <source>
        <dbReference type="EMBL" id="PIR89178.1"/>
    </source>
</evidence>
<dbReference type="InterPro" id="IPR041468">
    <property type="entry name" value="HTH_ParB/Spo0J"/>
</dbReference>
<sequence length="296" mass="33124">MEPVAQDHIFLIEVANIRPNPQQPRRDFDEDSLRELASSIREFGILQPLTVSKIEQETEVGTQVLYELIAGERRLRAAKLAGLERVPAIIRNVALDKERLELAIIENIQRVDLNPVEAARAYARLQDQFGLTQREIAARVGKSRETIANTIRLLGLTAQMQDSLAKGDISESQARLLLSVADIATQQALFEDLLLRGLSVRELKARIQKVRPVTTDAEESVRSASLIDPETVMVQRELEEFLGARVKVEKMGATGKITINFYSPEELEGIIQKLLEKSSAESDRSEFHSPSASDFI</sequence>
<dbReference type="EMBL" id="PFAZ01000005">
    <property type="protein sequence ID" value="PIR89178.1"/>
    <property type="molecule type" value="Genomic_DNA"/>
</dbReference>
<accession>A0A2H0URY3</accession>
<comment type="caution">
    <text evidence="5">The sequence shown here is derived from an EMBL/GenBank/DDBJ whole genome shotgun (WGS) entry which is preliminary data.</text>
</comment>
<dbReference type="NCBIfam" id="TIGR00180">
    <property type="entry name" value="parB_part"/>
    <property type="match status" value="1"/>
</dbReference>
<evidence type="ECO:0000313" key="6">
    <source>
        <dbReference type="Proteomes" id="UP000231157"/>
    </source>
</evidence>